<dbReference type="GO" id="GO:0016020">
    <property type="term" value="C:membrane"/>
    <property type="evidence" value="ECO:0007669"/>
    <property type="project" value="InterPro"/>
</dbReference>
<reference evidence="6" key="1">
    <citation type="submission" date="2020-12" db="EMBL/GenBank/DDBJ databases">
        <title>Clostridium thailandense sp. nov., a novel acetogenic bacterium isolated from peat land soil in Thailand.</title>
        <authorList>
            <person name="Chaikitkaew S."/>
            <person name="Birkeland N.K."/>
        </authorList>
    </citation>
    <scope>NUCLEOTIDE SEQUENCE</scope>
    <source>
        <strain evidence="6">PL3</strain>
    </source>
</reference>
<evidence type="ECO:0000256" key="4">
    <source>
        <dbReference type="SAM" id="Phobius"/>
    </source>
</evidence>
<dbReference type="SMART" id="SM00283">
    <property type="entry name" value="MA"/>
    <property type="match status" value="1"/>
</dbReference>
<dbReference type="GO" id="GO:0020037">
    <property type="term" value="F:heme binding"/>
    <property type="evidence" value="ECO:0007669"/>
    <property type="project" value="InterPro"/>
</dbReference>
<dbReference type="Pfam" id="PF07700">
    <property type="entry name" value="HNOB"/>
    <property type="match status" value="1"/>
</dbReference>
<sequence length="599" mass="66696">MKGTVVATWMKTCRKLYDNETIDNAMNSVGWGAGKIFSPAENIEDTEVKKIIGLIAKENNVDIKKLWHEIGVDNISAFYNDFPVFFEHENLYSFLKSLFDIHVVMTKKFPGAKPPLVGITPVSSRVAIFEYKSKRGMFDYLEGLIEGAAKFFNEKLQVEEIERTNEAVKFKFTFEKDIYYKKVFKLNKILSFGFLRDMAAKVSIFTFIFSLVVALPVIGFNSVAKSIAVSLASTIAAYISTAVLMRPKSIIMDNLNRINNSNFVEDGDIETGDFFEDIYKLLKTHKKNITADFVGFKGVTDEMNTFVNNINTISDAMSYTSEEISGVVEQVANCAVDQAQNTEQAASVLNDNIQNLKGIVNSENSNKIELEKALEKINNSYENVNNTSQNILDTLDKFQDVKDKGVELQGKAKDITHIVSIVSGISEQTNLLALNASIEAARAGEQGKGFAVVAEEVRKLAEQSQDAVEEINSNLIKFVEEIRGLVEKIDSQYYTLQGETKSLESVRDISYEATKSVQVVASSMIQTINELSKEADSISSIYDNVESLAAIAEENSASSQEVSASVANYTNEIKKLINNIHDFKNIAETFKTGLSKYKI</sequence>
<dbReference type="Pfam" id="PF00015">
    <property type="entry name" value="MCPsignal"/>
    <property type="match status" value="1"/>
</dbReference>
<feature type="coiled-coil region" evidence="3">
    <location>
        <begin position="559"/>
        <end position="586"/>
    </location>
</feature>
<dbReference type="EMBL" id="JAEEGC010000041">
    <property type="protein sequence ID" value="MBV7273300.1"/>
    <property type="molecule type" value="Genomic_DNA"/>
</dbReference>
<dbReference type="PANTHER" id="PTHR32089:SF112">
    <property type="entry name" value="LYSOZYME-LIKE PROTEIN-RELATED"/>
    <property type="match status" value="1"/>
</dbReference>
<dbReference type="PANTHER" id="PTHR32089">
    <property type="entry name" value="METHYL-ACCEPTING CHEMOTAXIS PROTEIN MCPB"/>
    <property type="match status" value="1"/>
</dbReference>
<dbReference type="RefSeq" id="WP_218320330.1">
    <property type="nucleotide sequence ID" value="NZ_JAEEGC010000041.1"/>
</dbReference>
<dbReference type="InterPro" id="IPR004089">
    <property type="entry name" value="MCPsignal_dom"/>
</dbReference>
<feature type="domain" description="Methyl-accepting transducer" evidence="5">
    <location>
        <begin position="313"/>
        <end position="570"/>
    </location>
</feature>
<dbReference type="Proteomes" id="UP000694308">
    <property type="component" value="Unassembled WGS sequence"/>
</dbReference>
<dbReference type="PROSITE" id="PS50111">
    <property type="entry name" value="CHEMOTAXIS_TRANSDUC_2"/>
    <property type="match status" value="1"/>
</dbReference>
<dbReference type="GO" id="GO:0007165">
    <property type="term" value="P:signal transduction"/>
    <property type="evidence" value="ECO:0007669"/>
    <property type="project" value="UniProtKB-KW"/>
</dbReference>
<gene>
    <name evidence="6" type="ORF">I6U48_10310</name>
</gene>
<keyword evidence="4" id="KW-1133">Transmembrane helix</keyword>
<evidence type="ECO:0000313" key="7">
    <source>
        <dbReference type="Proteomes" id="UP000694308"/>
    </source>
</evidence>
<evidence type="ECO:0000256" key="2">
    <source>
        <dbReference type="PROSITE-ProRule" id="PRU00284"/>
    </source>
</evidence>
<evidence type="ECO:0000313" key="6">
    <source>
        <dbReference type="EMBL" id="MBV7273300.1"/>
    </source>
</evidence>
<evidence type="ECO:0000256" key="1">
    <source>
        <dbReference type="ARBA" id="ARBA00023224"/>
    </source>
</evidence>
<keyword evidence="1 2" id="KW-0807">Transducer</keyword>
<protein>
    <submittedName>
        <fullName evidence="6">Heme NO-binding domain-containing protein</fullName>
    </submittedName>
</protein>
<feature type="transmembrane region" description="Helical" evidence="4">
    <location>
        <begin position="198"/>
        <end position="220"/>
    </location>
</feature>
<evidence type="ECO:0000259" key="5">
    <source>
        <dbReference type="PROSITE" id="PS50111"/>
    </source>
</evidence>
<proteinExistence type="predicted"/>
<comment type="caution">
    <text evidence="6">The sequence shown here is derived from an EMBL/GenBank/DDBJ whole genome shotgun (WGS) entry which is preliminary data.</text>
</comment>
<dbReference type="InterPro" id="IPR011644">
    <property type="entry name" value="Heme_NO-bd"/>
</dbReference>
<evidence type="ECO:0000256" key="3">
    <source>
        <dbReference type="SAM" id="Coils"/>
    </source>
</evidence>
<feature type="transmembrane region" description="Helical" evidence="4">
    <location>
        <begin position="226"/>
        <end position="245"/>
    </location>
</feature>
<dbReference type="AlphaFoldDB" id="A0A949TJ82"/>
<feature type="coiled-coil region" evidence="3">
    <location>
        <begin position="339"/>
        <end position="390"/>
    </location>
</feature>
<keyword evidence="4" id="KW-0472">Membrane</keyword>
<keyword evidence="3" id="KW-0175">Coiled coil</keyword>
<keyword evidence="4" id="KW-0812">Transmembrane</keyword>
<keyword evidence="7" id="KW-1185">Reference proteome</keyword>
<name>A0A949TJ82_9CLOT</name>
<organism evidence="6 7">
    <name type="scientific">Clostridium thailandense</name>
    <dbReference type="NCBI Taxonomy" id="2794346"/>
    <lineage>
        <taxon>Bacteria</taxon>
        <taxon>Bacillati</taxon>
        <taxon>Bacillota</taxon>
        <taxon>Clostridia</taxon>
        <taxon>Eubacteriales</taxon>
        <taxon>Clostridiaceae</taxon>
        <taxon>Clostridium</taxon>
    </lineage>
</organism>
<accession>A0A949TJ82</accession>